<feature type="transmembrane region" description="Helical" evidence="1">
    <location>
        <begin position="28"/>
        <end position="49"/>
    </location>
</feature>
<proteinExistence type="predicted"/>
<comment type="caution">
    <text evidence="2">The sequence shown here is derived from an EMBL/GenBank/DDBJ whole genome shotgun (WGS) entry which is preliminary data.</text>
</comment>
<accession>A0A0F9X9Q0</accession>
<dbReference type="AlphaFoldDB" id="A0A0F9X9Q0"/>
<keyword evidence="1" id="KW-1133">Transmembrane helix</keyword>
<organism evidence="2">
    <name type="scientific">marine sediment metagenome</name>
    <dbReference type="NCBI Taxonomy" id="412755"/>
    <lineage>
        <taxon>unclassified sequences</taxon>
        <taxon>metagenomes</taxon>
        <taxon>ecological metagenomes</taxon>
    </lineage>
</organism>
<evidence type="ECO:0000313" key="2">
    <source>
        <dbReference type="EMBL" id="KKN95716.1"/>
    </source>
</evidence>
<protein>
    <submittedName>
        <fullName evidence="2">Uncharacterized protein</fullName>
    </submittedName>
</protein>
<keyword evidence="1" id="KW-0812">Transmembrane</keyword>
<evidence type="ECO:0000256" key="1">
    <source>
        <dbReference type="SAM" id="Phobius"/>
    </source>
</evidence>
<gene>
    <name evidence="2" type="ORF">LCGC14_0175850</name>
</gene>
<dbReference type="EMBL" id="LAZR01000069">
    <property type="protein sequence ID" value="KKN95716.1"/>
    <property type="molecule type" value="Genomic_DNA"/>
</dbReference>
<keyword evidence="1" id="KW-0472">Membrane</keyword>
<name>A0A0F9X9Q0_9ZZZZ</name>
<reference evidence="2" key="1">
    <citation type="journal article" date="2015" name="Nature">
        <title>Complex archaea that bridge the gap between prokaryotes and eukaryotes.</title>
        <authorList>
            <person name="Spang A."/>
            <person name="Saw J.H."/>
            <person name="Jorgensen S.L."/>
            <person name="Zaremba-Niedzwiedzka K."/>
            <person name="Martijn J."/>
            <person name="Lind A.E."/>
            <person name="van Eijk R."/>
            <person name="Schleper C."/>
            <person name="Guy L."/>
            <person name="Ettema T.J."/>
        </authorList>
    </citation>
    <scope>NUCLEOTIDE SEQUENCE</scope>
</reference>
<feature type="transmembrane region" description="Helical" evidence="1">
    <location>
        <begin position="70"/>
        <end position="91"/>
    </location>
</feature>
<sequence length="126" mass="14824">MCFCIIINDLFIMDEFLLIIEKPLVMLLLYYIFVLLLNKVSVFWLFWTIKSTNLTVFPSFYLRKQSNLRVCGLSAILIPLPPILYILTILIKSIDFVGFRAILRVFTSKNGDFIFYKLINLCFITH</sequence>